<dbReference type="AlphaFoldDB" id="W4JPU9"/>
<feature type="region of interest" description="Disordered" evidence="1">
    <location>
        <begin position="1"/>
        <end position="185"/>
    </location>
</feature>
<evidence type="ECO:0000256" key="1">
    <source>
        <dbReference type="SAM" id="MobiDB-lite"/>
    </source>
</evidence>
<protein>
    <submittedName>
        <fullName evidence="2">Uncharacterized protein</fullName>
    </submittedName>
</protein>
<sequence length="307" mass="34030">MSSDSESDAPQAITLAKSKNTARGRQRDIETFRAAEKSKLKERNRLRDRHLKERAVIRGGTKGKERLVKEAGSNTHEHSEEGKWDKDHSRLEARMARAVDEAEGELDESEEEGESGMAEEDDEDVGSEHGIDEEDGTEEGGSESANDLDEDQELVPSDNNKEVSSEEDAFMDSEQEYTLPPSSKYLPDHLFTSAFAKSSPALRTSSQTKPTNTQKALKKRKRVNNKPKDVVLGTRTIRVLPSNKIHTDSYTSIRGTVAPPVRIDRFLSRALALKGGKKAQGWGRKPANVGVFRRDSGAPIAGFVRSR</sequence>
<dbReference type="STRING" id="747525.W4JPU9"/>
<feature type="region of interest" description="Disordered" evidence="1">
    <location>
        <begin position="197"/>
        <end position="227"/>
    </location>
</feature>
<evidence type="ECO:0000313" key="2">
    <source>
        <dbReference type="EMBL" id="ETW75558.1"/>
    </source>
</evidence>
<feature type="compositionally biased region" description="Basic residues" evidence="1">
    <location>
        <begin position="216"/>
        <end position="225"/>
    </location>
</feature>
<dbReference type="RefSeq" id="XP_009552958.1">
    <property type="nucleotide sequence ID" value="XM_009554663.1"/>
</dbReference>
<feature type="compositionally biased region" description="Polar residues" evidence="1">
    <location>
        <begin position="201"/>
        <end position="215"/>
    </location>
</feature>
<name>W4JPU9_HETIT</name>
<evidence type="ECO:0000313" key="3">
    <source>
        <dbReference type="Proteomes" id="UP000030671"/>
    </source>
</evidence>
<dbReference type="Proteomes" id="UP000030671">
    <property type="component" value="Unassembled WGS sequence"/>
</dbReference>
<keyword evidence="3" id="KW-1185">Reference proteome</keyword>
<dbReference type="HOGENOM" id="CLU_083050_0_0_1"/>
<organism evidence="2 3">
    <name type="scientific">Heterobasidion irregulare (strain TC 32-1)</name>
    <dbReference type="NCBI Taxonomy" id="747525"/>
    <lineage>
        <taxon>Eukaryota</taxon>
        <taxon>Fungi</taxon>
        <taxon>Dikarya</taxon>
        <taxon>Basidiomycota</taxon>
        <taxon>Agaricomycotina</taxon>
        <taxon>Agaricomycetes</taxon>
        <taxon>Russulales</taxon>
        <taxon>Bondarzewiaceae</taxon>
        <taxon>Heterobasidion</taxon>
        <taxon>Heterobasidion annosum species complex</taxon>
    </lineage>
</organism>
<feature type="compositionally biased region" description="Acidic residues" evidence="1">
    <location>
        <begin position="165"/>
        <end position="175"/>
    </location>
</feature>
<feature type="compositionally biased region" description="Acidic residues" evidence="1">
    <location>
        <begin position="101"/>
        <end position="153"/>
    </location>
</feature>
<dbReference type="OrthoDB" id="3253399at2759"/>
<accession>W4JPU9</accession>
<dbReference type="GeneID" id="20673882"/>
<proteinExistence type="predicted"/>
<gene>
    <name evidence="2" type="ORF">HETIRDRAFT_423215</name>
</gene>
<reference evidence="2 3" key="1">
    <citation type="journal article" date="2012" name="New Phytol.">
        <title>Insight into trade-off between wood decay and parasitism from the genome of a fungal forest pathogen.</title>
        <authorList>
            <person name="Olson A."/>
            <person name="Aerts A."/>
            <person name="Asiegbu F."/>
            <person name="Belbahri L."/>
            <person name="Bouzid O."/>
            <person name="Broberg A."/>
            <person name="Canback B."/>
            <person name="Coutinho P.M."/>
            <person name="Cullen D."/>
            <person name="Dalman K."/>
            <person name="Deflorio G."/>
            <person name="van Diepen L.T."/>
            <person name="Dunand C."/>
            <person name="Duplessis S."/>
            <person name="Durling M."/>
            <person name="Gonthier P."/>
            <person name="Grimwood J."/>
            <person name="Fossdal C.G."/>
            <person name="Hansson D."/>
            <person name="Henrissat B."/>
            <person name="Hietala A."/>
            <person name="Himmelstrand K."/>
            <person name="Hoffmeister D."/>
            <person name="Hogberg N."/>
            <person name="James T.Y."/>
            <person name="Karlsson M."/>
            <person name="Kohler A."/>
            <person name="Kues U."/>
            <person name="Lee Y.H."/>
            <person name="Lin Y.C."/>
            <person name="Lind M."/>
            <person name="Lindquist E."/>
            <person name="Lombard V."/>
            <person name="Lucas S."/>
            <person name="Lunden K."/>
            <person name="Morin E."/>
            <person name="Murat C."/>
            <person name="Park J."/>
            <person name="Raffaello T."/>
            <person name="Rouze P."/>
            <person name="Salamov A."/>
            <person name="Schmutz J."/>
            <person name="Solheim H."/>
            <person name="Stahlberg J."/>
            <person name="Velez H."/>
            <person name="de Vries R.P."/>
            <person name="Wiebenga A."/>
            <person name="Woodward S."/>
            <person name="Yakovlev I."/>
            <person name="Garbelotto M."/>
            <person name="Martin F."/>
            <person name="Grigoriev I.V."/>
            <person name="Stenlid J."/>
        </authorList>
    </citation>
    <scope>NUCLEOTIDE SEQUENCE [LARGE SCALE GENOMIC DNA]</scope>
    <source>
        <strain evidence="2 3">TC 32-1</strain>
    </source>
</reference>
<dbReference type="eggNOG" id="ENOG502SNXG">
    <property type="taxonomic scope" value="Eukaryota"/>
</dbReference>
<feature type="compositionally biased region" description="Basic and acidic residues" evidence="1">
    <location>
        <begin position="25"/>
        <end position="100"/>
    </location>
</feature>
<dbReference type="KEGG" id="hir:HETIRDRAFT_423215"/>
<dbReference type="InParanoid" id="W4JPU9"/>
<dbReference type="EMBL" id="KI925466">
    <property type="protein sequence ID" value="ETW75558.1"/>
    <property type="molecule type" value="Genomic_DNA"/>
</dbReference>